<sequence length="53" mass="5866">RLGQREMALDVPLELFEQSGLAWQPGPAIATPAEALLLEHAWLSWIEPLETLG</sequence>
<evidence type="ECO:0000313" key="1">
    <source>
        <dbReference type="EMBL" id="EPN47163.1"/>
    </source>
</evidence>
<dbReference type="AlphaFoldDB" id="S6UZ73"/>
<dbReference type="Proteomes" id="UP000015729">
    <property type="component" value="Unassembled WGS sequence"/>
</dbReference>
<comment type="caution">
    <text evidence="1">The sequence shown here is derived from an EMBL/GenBank/DDBJ whole genome shotgun (WGS) entry which is preliminary data.</text>
</comment>
<dbReference type="EMBL" id="AOKG01001482">
    <property type="protein sequence ID" value="EPN47163.1"/>
    <property type="molecule type" value="Genomic_DNA"/>
</dbReference>
<reference evidence="1 2" key="1">
    <citation type="journal article" date="2013" name="PLoS Pathog.">
        <title>Genomic analysis of the Kiwifruit pathogen Pseudomonas syringae pv. actinidiae provides insight into the origins of an emergent plant disease.</title>
        <authorList>
            <person name="McCann H.C."/>
            <person name="Rikkerink E.H."/>
            <person name="Bertels F."/>
            <person name="Fiers M."/>
            <person name="Lu A."/>
            <person name="Rees-George J."/>
            <person name="Andersen M.T."/>
            <person name="Gleave A.P."/>
            <person name="Haubold B."/>
            <person name="Wohlers M.W."/>
            <person name="Guttman D.S."/>
            <person name="Wang P.W."/>
            <person name="Straub C."/>
            <person name="Vanneste J.L."/>
            <person name="Rainey P.B."/>
            <person name="Templeton M.D."/>
        </authorList>
    </citation>
    <scope>NUCLEOTIDE SEQUENCE [LARGE SCALE GENOMIC DNA]</scope>
    <source>
        <strain evidence="1 2">ICMP 18807</strain>
    </source>
</reference>
<name>S6UZ73_PSESF</name>
<organism evidence="1 2">
    <name type="scientific">Pseudomonas syringae pv. actinidiae ICMP 18807</name>
    <dbReference type="NCBI Taxonomy" id="1194404"/>
    <lineage>
        <taxon>Bacteria</taxon>
        <taxon>Pseudomonadati</taxon>
        <taxon>Pseudomonadota</taxon>
        <taxon>Gammaproteobacteria</taxon>
        <taxon>Pseudomonadales</taxon>
        <taxon>Pseudomonadaceae</taxon>
        <taxon>Pseudomonas</taxon>
        <taxon>Pseudomonas syringae</taxon>
    </lineage>
</organism>
<accession>S6UZ73</accession>
<proteinExistence type="predicted"/>
<protein>
    <submittedName>
        <fullName evidence="1">Type III secretion component</fullName>
    </submittedName>
</protein>
<dbReference type="PATRIC" id="fig|1194404.4.peg.4339"/>
<feature type="non-terminal residue" evidence="1">
    <location>
        <position position="1"/>
    </location>
</feature>
<gene>
    <name evidence="1" type="ORF">A244_21116</name>
</gene>
<evidence type="ECO:0000313" key="2">
    <source>
        <dbReference type="Proteomes" id="UP000015729"/>
    </source>
</evidence>